<organism evidence="3 4">
    <name type="scientific">Pestalotiopsis fici (strain W106-1 / CGMCC3.15140)</name>
    <dbReference type="NCBI Taxonomy" id="1229662"/>
    <lineage>
        <taxon>Eukaryota</taxon>
        <taxon>Fungi</taxon>
        <taxon>Dikarya</taxon>
        <taxon>Ascomycota</taxon>
        <taxon>Pezizomycotina</taxon>
        <taxon>Sordariomycetes</taxon>
        <taxon>Xylariomycetidae</taxon>
        <taxon>Amphisphaeriales</taxon>
        <taxon>Sporocadaceae</taxon>
        <taxon>Pestalotiopsis</taxon>
    </lineage>
</organism>
<protein>
    <submittedName>
        <fullName evidence="3">Uncharacterized protein</fullName>
    </submittedName>
</protein>
<name>W3XEL6_PESFW</name>
<sequence>MTFFKFLRRRSSPGHRIRQCPGCTGDDSSSFPSSCETICSSAETELSTLGNVTGSCGTFQSSYESCASCLVSVSDNTTEAGEILASPFSRYIYECSATAQEVTATIYTAVGETSTPVTTITTALSISLSSSDSSSGTTSTTTPSTSTRSTSTASPTNSNLIPSAEPTITTTPDSESKAWLAGPILGSVLGVAILVLVVFLVYRRRRNARKKMSPDELTDKPQLHSDSIPLPPPEELDAGMRHELPGDEPRDPNAVVTELLGEDPPRKLDKAYGKTELPFYEPEQLPS</sequence>
<dbReference type="EMBL" id="KI912111">
    <property type="protein sequence ID" value="ETS83636.1"/>
    <property type="molecule type" value="Genomic_DNA"/>
</dbReference>
<dbReference type="KEGG" id="pfy:PFICI_05512"/>
<dbReference type="HOGENOM" id="CLU_924713_0_0_1"/>
<reference evidence="4" key="1">
    <citation type="journal article" date="2015" name="BMC Genomics">
        <title>Genomic and transcriptomic analysis of the endophytic fungus Pestalotiopsis fici reveals its lifestyle and high potential for synthesis of natural products.</title>
        <authorList>
            <person name="Wang X."/>
            <person name="Zhang X."/>
            <person name="Liu L."/>
            <person name="Xiang M."/>
            <person name="Wang W."/>
            <person name="Sun X."/>
            <person name="Che Y."/>
            <person name="Guo L."/>
            <person name="Liu G."/>
            <person name="Guo L."/>
            <person name="Wang C."/>
            <person name="Yin W.B."/>
            <person name="Stadler M."/>
            <person name="Zhang X."/>
            <person name="Liu X."/>
        </authorList>
    </citation>
    <scope>NUCLEOTIDE SEQUENCE [LARGE SCALE GENOMIC DNA]</scope>
    <source>
        <strain evidence="4">W106-1 / CGMCC3.15140</strain>
    </source>
</reference>
<dbReference type="GeneID" id="19270525"/>
<dbReference type="Proteomes" id="UP000030651">
    <property type="component" value="Unassembled WGS sequence"/>
</dbReference>
<dbReference type="CDD" id="cd12087">
    <property type="entry name" value="TM_EGFR-like"/>
    <property type="match status" value="1"/>
</dbReference>
<feature type="region of interest" description="Disordered" evidence="1">
    <location>
        <begin position="128"/>
        <end position="175"/>
    </location>
</feature>
<keyword evidence="4" id="KW-1185">Reference proteome</keyword>
<feature type="compositionally biased region" description="Basic and acidic residues" evidence="1">
    <location>
        <begin position="263"/>
        <end position="273"/>
    </location>
</feature>
<feature type="compositionally biased region" description="Low complexity" evidence="1">
    <location>
        <begin position="128"/>
        <end position="156"/>
    </location>
</feature>
<dbReference type="STRING" id="1229662.W3XEL6"/>
<keyword evidence="2" id="KW-0472">Membrane</keyword>
<evidence type="ECO:0000313" key="4">
    <source>
        <dbReference type="Proteomes" id="UP000030651"/>
    </source>
</evidence>
<dbReference type="InParanoid" id="W3XEL6"/>
<dbReference type="RefSeq" id="XP_007832284.1">
    <property type="nucleotide sequence ID" value="XM_007834093.1"/>
</dbReference>
<feature type="region of interest" description="Disordered" evidence="1">
    <location>
        <begin position="209"/>
        <end position="287"/>
    </location>
</feature>
<feature type="transmembrane region" description="Helical" evidence="2">
    <location>
        <begin position="178"/>
        <end position="202"/>
    </location>
</feature>
<keyword evidence="2" id="KW-1133">Transmembrane helix</keyword>
<evidence type="ECO:0000313" key="3">
    <source>
        <dbReference type="EMBL" id="ETS83636.1"/>
    </source>
</evidence>
<evidence type="ECO:0000256" key="2">
    <source>
        <dbReference type="SAM" id="Phobius"/>
    </source>
</evidence>
<dbReference type="AlphaFoldDB" id="W3XEL6"/>
<evidence type="ECO:0000256" key="1">
    <source>
        <dbReference type="SAM" id="MobiDB-lite"/>
    </source>
</evidence>
<accession>W3XEL6</accession>
<gene>
    <name evidence="3" type="ORF">PFICI_05512</name>
</gene>
<feature type="compositionally biased region" description="Basic and acidic residues" evidence="1">
    <location>
        <begin position="238"/>
        <end position="251"/>
    </location>
</feature>
<proteinExistence type="predicted"/>
<feature type="compositionally biased region" description="Polar residues" evidence="1">
    <location>
        <begin position="157"/>
        <end position="173"/>
    </location>
</feature>
<dbReference type="OrthoDB" id="5414836at2759"/>
<feature type="compositionally biased region" description="Basic and acidic residues" evidence="1">
    <location>
        <begin position="212"/>
        <end position="223"/>
    </location>
</feature>
<keyword evidence="2" id="KW-0812">Transmembrane</keyword>